<proteinExistence type="inferred from homology"/>
<dbReference type="STRING" id="89784.SAMN04489725_1037"/>
<dbReference type="PANTHER" id="PTHR43756">
    <property type="entry name" value="CHOLINE MONOOXYGENASE, CHLOROPLASTIC"/>
    <property type="match status" value="1"/>
</dbReference>
<dbReference type="Gene3D" id="2.102.10.10">
    <property type="entry name" value="Rieske [2Fe-2S] iron-sulphur domain"/>
    <property type="match status" value="1"/>
</dbReference>
<dbReference type="GO" id="GO:0016705">
    <property type="term" value="F:oxidoreductase activity, acting on paired donors, with incorporation or reduction of molecular oxygen"/>
    <property type="evidence" value="ECO:0007669"/>
    <property type="project" value="UniProtKB-ARBA"/>
</dbReference>
<evidence type="ECO:0000256" key="4">
    <source>
        <dbReference type="ARBA" id="ARBA00022797"/>
    </source>
</evidence>
<dbReference type="InterPro" id="IPR017941">
    <property type="entry name" value="Rieske_2Fe-2S"/>
</dbReference>
<dbReference type="InterPro" id="IPR015879">
    <property type="entry name" value="Ring_hydroxy_dOase_asu_C_dom"/>
</dbReference>
<dbReference type="PROSITE" id="PS51296">
    <property type="entry name" value="RIESKE"/>
    <property type="match status" value="1"/>
</dbReference>
<dbReference type="SUPFAM" id="SSF55961">
    <property type="entry name" value="Bet v1-like"/>
    <property type="match status" value="1"/>
</dbReference>
<keyword evidence="5" id="KW-0223">Dioxygenase</keyword>
<keyword evidence="6" id="KW-0560">Oxidoreductase</keyword>
<dbReference type="PANTHER" id="PTHR43756:SF1">
    <property type="entry name" value="3-PHENYLPROPIONATE_CINNAMIC ACID DIOXYGENASE SUBUNIT ALPHA"/>
    <property type="match status" value="1"/>
</dbReference>
<dbReference type="RefSeq" id="WP_074691673.1">
    <property type="nucleotide sequence ID" value="NZ_FNOJ01000003.1"/>
</dbReference>
<keyword evidence="9" id="KW-0520">NAD</keyword>
<dbReference type="Gene3D" id="3.90.380.10">
    <property type="entry name" value="Naphthalene 1,2-dioxygenase Alpha Subunit, Chain A, domain 1"/>
    <property type="match status" value="1"/>
</dbReference>
<dbReference type="AlphaFoldDB" id="A0A1H2RIP1"/>
<evidence type="ECO:0000256" key="3">
    <source>
        <dbReference type="ARBA" id="ARBA00022723"/>
    </source>
</evidence>
<evidence type="ECO:0000313" key="12">
    <source>
        <dbReference type="Proteomes" id="UP000182589"/>
    </source>
</evidence>
<evidence type="ECO:0000256" key="8">
    <source>
        <dbReference type="ARBA" id="ARBA00023014"/>
    </source>
</evidence>
<keyword evidence="4" id="KW-0058">Aromatic hydrocarbons catabolism</keyword>
<dbReference type="PRINTS" id="PR00090">
    <property type="entry name" value="RNGDIOXGNASE"/>
</dbReference>
<evidence type="ECO:0000256" key="5">
    <source>
        <dbReference type="ARBA" id="ARBA00022964"/>
    </source>
</evidence>
<evidence type="ECO:0000256" key="2">
    <source>
        <dbReference type="ARBA" id="ARBA00022714"/>
    </source>
</evidence>
<organism evidence="11 12">
    <name type="scientific">Alicyclobacillus hesperidum</name>
    <dbReference type="NCBI Taxonomy" id="89784"/>
    <lineage>
        <taxon>Bacteria</taxon>
        <taxon>Bacillati</taxon>
        <taxon>Bacillota</taxon>
        <taxon>Bacilli</taxon>
        <taxon>Bacillales</taxon>
        <taxon>Alicyclobacillaceae</taxon>
        <taxon>Alicyclobacillus</taxon>
    </lineage>
</organism>
<evidence type="ECO:0000313" key="11">
    <source>
        <dbReference type="EMBL" id="SDW19227.1"/>
    </source>
</evidence>
<dbReference type="SUPFAM" id="SSF50022">
    <property type="entry name" value="ISP domain"/>
    <property type="match status" value="1"/>
</dbReference>
<reference evidence="12" key="1">
    <citation type="submission" date="2016-10" db="EMBL/GenBank/DDBJ databases">
        <authorList>
            <person name="Varghese N."/>
        </authorList>
    </citation>
    <scope>NUCLEOTIDE SEQUENCE [LARGE SCALE GENOMIC DNA]</scope>
    <source>
        <strain evidence="12">DSM 12489</strain>
    </source>
</reference>
<dbReference type="CDD" id="cd08881">
    <property type="entry name" value="RHO_alpha_C_NDO-like"/>
    <property type="match status" value="1"/>
</dbReference>
<evidence type="ECO:0000256" key="9">
    <source>
        <dbReference type="ARBA" id="ARBA00023027"/>
    </source>
</evidence>
<feature type="domain" description="Rieske" evidence="10">
    <location>
        <begin position="46"/>
        <end position="157"/>
    </location>
</feature>
<dbReference type="Proteomes" id="UP000182589">
    <property type="component" value="Unassembled WGS sequence"/>
</dbReference>
<dbReference type="EMBL" id="FNOJ01000003">
    <property type="protein sequence ID" value="SDW19227.1"/>
    <property type="molecule type" value="Genomic_DNA"/>
</dbReference>
<dbReference type="GO" id="GO:0051213">
    <property type="term" value="F:dioxygenase activity"/>
    <property type="evidence" value="ECO:0007669"/>
    <property type="project" value="UniProtKB-KW"/>
</dbReference>
<dbReference type="Pfam" id="PF00848">
    <property type="entry name" value="Ring_hydroxyl_A"/>
    <property type="match status" value="1"/>
</dbReference>
<protein>
    <submittedName>
        <fullName evidence="11">Rieske [2Fe-2S] domain-containing protein</fullName>
    </submittedName>
</protein>
<sequence>MKYGKLDRSLLENVRAKVQRGLLPQWAFTDPDVFQAELERIFAKTWNFLGHESEVARPGDYVTRWIARDPVLLVRDAEGKVQAYLNSCTHRGTKLCTADFGNKKAFTCPYHGWTFNLAGELTGIVAGNKVYGKEMDRSQWSLRKIPRVESYQGMIFGSLNEHVEPLETFLGDMKWYFDLMLGRSDHGMEVRGIPQRWIIHTNWKISADNFGGDPYHTAMTHRSTVELGISPKDPMYASYGYQIVLDNGHGINIVTRRKDMNVPPFQGLPQAMWPMFERNLDPVQLDVFRNTMITVGNCFPNLSFVSPMHGTGGPDEPLTSFVNFRVWRPLTPTSIEVTSWLMVDKDAPEAFKEASYLSYVGSFGPAGTLEQDDAEIWTRVAEASQGWMTQDKDVHYNNVLNYLMGLDRVEPDPSWPGPGVAYPTCYLDAISRAFYERWIECLLDDAI</sequence>
<keyword evidence="7" id="KW-0408">Iron</keyword>
<dbReference type="InterPro" id="IPR036922">
    <property type="entry name" value="Rieske_2Fe-2S_sf"/>
</dbReference>
<dbReference type="InterPro" id="IPR043266">
    <property type="entry name" value="RHO_NdoB-like_C"/>
</dbReference>
<keyword evidence="2" id="KW-0001">2Fe-2S</keyword>
<evidence type="ECO:0000259" key="10">
    <source>
        <dbReference type="PROSITE" id="PS51296"/>
    </source>
</evidence>
<dbReference type="GO" id="GO:0005506">
    <property type="term" value="F:iron ion binding"/>
    <property type="evidence" value="ECO:0007669"/>
    <property type="project" value="InterPro"/>
</dbReference>
<dbReference type="GO" id="GO:0051537">
    <property type="term" value="F:2 iron, 2 sulfur cluster binding"/>
    <property type="evidence" value="ECO:0007669"/>
    <property type="project" value="UniProtKB-KW"/>
</dbReference>
<keyword evidence="3" id="KW-0479">Metal-binding</keyword>
<keyword evidence="12" id="KW-1185">Reference proteome</keyword>
<evidence type="ECO:0000256" key="6">
    <source>
        <dbReference type="ARBA" id="ARBA00023002"/>
    </source>
</evidence>
<dbReference type="InterPro" id="IPR015881">
    <property type="entry name" value="ARHD_Rieske_2Fe_2S"/>
</dbReference>
<evidence type="ECO:0000256" key="7">
    <source>
        <dbReference type="ARBA" id="ARBA00023004"/>
    </source>
</evidence>
<comment type="similarity">
    <text evidence="1">Belongs to the bacterial ring-hydroxylating dioxygenase alpha subunit family.</text>
</comment>
<accession>A0A1H2RIP1</accession>
<gene>
    <name evidence="11" type="ORF">SAMN04489725_1037</name>
</gene>
<dbReference type="PROSITE" id="PS00570">
    <property type="entry name" value="RING_HYDROXYL_ALPHA"/>
    <property type="match status" value="1"/>
</dbReference>
<dbReference type="GO" id="GO:0004497">
    <property type="term" value="F:monooxygenase activity"/>
    <property type="evidence" value="ECO:0007669"/>
    <property type="project" value="UniProtKB-ARBA"/>
</dbReference>
<name>A0A1H2RIP1_9BACL</name>
<dbReference type="InterPro" id="IPR001663">
    <property type="entry name" value="Rng_hydr_dOase-A"/>
</dbReference>
<evidence type="ECO:0000256" key="1">
    <source>
        <dbReference type="ARBA" id="ARBA00008751"/>
    </source>
</evidence>
<dbReference type="Pfam" id="PF00355">
    <property type="entry name" value="Rieske"/>
    <property type="match status" value="1"/>
</dbReference>
<keyword evidence="8" id="KW-0411">Iron-sulfur</keyword>